<keyword evidence="1" id="KW-0812">Transmembrane</keyword>
<dbReference type="OrthoDB" id="7063597at2"/>
<dbReference type="AlphaFoldDB" id="A0A2W7RF07"/>
<keyword evidence="1" id="KW-1133">Transmembrane helix</keyword>
<proteinExistence type="predicted"/>
<feature type="domain" description="CBU-0592-like" evidence="2">
    <location>
        <begin position="6"/>
        <end position="78"/>
    </location>
</feature>
<accession>A0A2W7RF07</accession>
<feature type="transmembrane region" description="Helical" evidence="1">
    <location>
        <begin position="6"/>
        <end position="22"/>
    </location>
</feature>
<reference evidence="3 4" key="1">
    <citation type="submission" date="2018-06" db="EMBL/GenBank/DDBJ databases">
        <title>Genomic Encyclopedia of Archaeal and Bacterial Type Strains, Phase II (KMG-II): from individual species to whole genera.</title>
        <authorList>
            <person name="Goeker M."/>
        </authorList>
    </citation>
    <scope>NUCLEOTIDE SEQUENCE [LARGE SCALE GENOMIC DNA]</scope>
    <source>
        <strain evidence="3 4">DSM 23241</strain>
    </source>
</reference>
<dbReference type="Proteomes" id="UP000249720">
    <property type="component" value="Unassembled WGS sequence"/>
</dbReference>
<comment type="caution">
    <text evidence="3">The sequence shown here is derived from an EMBL/GenBank/DDBJ whole genome shotgun (WGS) entry which is preliminary data.</text>
</comment>
<organism evidence="3 4">
    <name type="scientific">Hydrotalea sandarakina</name>
    <dbReference type="NCBI Taxonomy" id="1004304"/>
    <lineage>
        <taxon>Bacteria</taxon>
        <taxon>Pseudomonadati</taxon>
        <taxon>Bacteroidota</taxon>
        <taxon>Chitinophagia</taxon>
        <taxon>Chitinophagales</taxon>
        <taxon>Chitinophagaceae</taxon>
        <taxon>Hydrotalea</taxon>
    </lineage>
</organism>
<name>A0A2W7RF07_9BACT</name>
<dbReference type="InterPro" id="IPR058058">
    <property type="entry name" value="CBU_0592-like"/>
</dbReference>
<dbReference type="EMBL" id="QKZV01000013">
    <property type="protein sequence ID" value="PZX59518.1"/>
    <property type="molecule type" value="Genomic_DNA"/>
</dbReference>
<protein>
    <recommendedName>
        <fullName evidence="2">CBU-0592-like domain-containing protein</fullName>
    </recommendedName>
</protein>
<gene>
    <name evidence="3" type="ORF">LX80_02765</name>
</gene>
<sequence length="86" mass="9434">MQILVEIIGWIGALLLLGSYYLNMSGKLSAKAPLYIWSNLIGGLCFIINSSYHHAFPSVMVNIIWIGIAIGALIKSQQQKRGTVSK</sequence>
<dbReference type="NCBIfam" id="NF047864">
    <property type="entry name" value="CBU_0592_membra"/>
    <property type="match status" value="1"/>
</dbReference>
<evidence type="ECO:0000313" key="3">
    <source>
        <dbReference type="EMBL" id="PZX59518.1"/>
    </source>
</evidence>
<feature type="transmembrane region" description="Helical" evidence="1">
    <location>
        <begin position="58"/>
        <end position="76"/>
    </location>
</feature>
<keyword evidence="4" id="KW-1185">Reference proteome</keyword>
<evidence type="ECO:0000256" key="1">
    <source>
        <dbReference type="SAM" id="Phobius"/>
    </source>
</evidence>
<keyword evidence="1" id="KW-0472">Membrane</keyword>
<dbReference type="RefSeq" id="WP_111297242.1">
    <property type="nucleotide sequence ID" value="NZ_QKZV01000013.1"/>
</dbReference>
<evidence type="ECO:0000313" key="4">
    <source>
        <dbReference type="Proteomes" id="UP000249720"/>
    </source>
</evidence>
<evidence type="ECO:0000259" key="2">
    <source>
        <dbReference type="Pfam" id="PF26604"/>
    </source>
</evidence>
<dbReference type="Pfam" id="PF26604">
    <property type="entry name" value="CBU_0592"/>
    <property type="match status" value="1"/>
</dbReference>